<dbReference type="InterPro" id="IPR006016">
    <property type="entry name" value="UspA"/>
</dbReference>
<name>A0A370IC00_9NOCA</name>
<comment type="similarity">
    <text evidence="1">Belongs to the universal stress protein A family.</text>
</comment>
<dbReference type="Proteomes" id="UP000254869">
    <property type="component" value="Unassembled WGS sequence"/>
</dbReference>
<evidence type="ECO:0000256" key="3">
    <source>
        <dbReference type="ARBA" id="ARBA00022840"/>
    </source>
</evidence>
<protein>
    <submittedName>
        <fullName evidence="5">Nucleotide-binding universal stress UspA family protein</fullName>
    </submittedName>
</protein>
<dbReference type="SUPFAM" id="SSF52402">
    <property type="entry name" value="Adenine nucleotide alpha hydrolases-like"/>
    <property type="match status" value="2"/>
</dbReference>
<evidence type="ECO:0000256" key="1">
    <source>
        <dbReference type="ARBA" id="ARBA00008791"/>
    </source>
</evidence>
<organism evidence="5 6">
    <name type="scientific">Nocardia pseudobrasiliensis</name>
    <dbReference type="NCBI Taxonomy" id="45979"/>
    <lineage>
        <taxon>Bacteria</taxon>
        <taxon>Bacillati</taxon>
        <taxon>Actinomycetota</taxon>
        <taxon>Actinomycetes</taxon>
        <taxon>Mycobacteriales</taxon>
        <taxon>Nocardiaceae</taxon>
        <taxon>Nocardia</taxon>
    </lineage>
</organism>
<dbReference type="AlphaFoldDB" id="A0A370IC00"/>
<dbReference type="InterPro" id="IPR006015">
    <property type="entry name" value="Universal_stress_UspA"/>
</dbReference>
<dbReference type="InterPro" id="IPR014729">
    <property type="entry name" value="Rossmann-like_a/b/a_fold"/>
</dbReference>
<dbReference type="PANTHER" id="PTHR46268:SF27">
    <property type="entry name" value="UNIVERSAL STRESS PROTEIN RV2623"/>
    <property type="match status" value="1"/>
</dbReference>
<dbReference type="Pfam" id="PF00582">
    <property type="entry name" value="Usp"/>
    <property type="match status" value="2"/>
</dbReference>
<keyword evidence="6" id="KW-1185">Reference proteome</keyword>
<evidence type="ECO:0000259" key="4">
    <source>
        <dbReference type="Pfam" id="PF00582"/>
    </source>
</evidence>
<accession>A0A370IC00</accession>
<feature type="domain" description="UspA" evidence="4">
    <location>
        <begin position="6"/>
        <end position="145"/>
    </location>
</feature>
<dbReference type="EMBL" id="QQBC01000002">
    <property type="protein sequence ID" value="RDI68258.1"/>
    <property type="molecule type" value="Genomic_DNA"/>
</dbReference>
<dbReference type="Gene3D" id="3.40.50.620">
    <property type="entry name" value="HUPs"/>
    <property type="match status" value="2"/>
</dbReference>
<evidence type="ECO:0000313" key="5">
    <source>
        <dbReference type="EMBL" id="RDI68258.1"/>
    </source>
</evidence>
<dbReference type="PANTHER" id="PTHR46268">
    <property type="entry name" value="STRESS RESPONSE PROTEIN NHAX"/>
    <property type="match status" value="1"/>
</dbReference>
<dbReference type="PRINTS" id="PR01438">
    <property type="entry name" value="UNVRSLSTRESS"/>
</dbReference>
<dbReference type="GO" id="GO:0005524">
    <property type="term" value="F:ATP binding"/>
    <property type="evidence" value="ECO:0007669"/>
    <property type="project" value="UniProtKB-KW"/>
</dbReference>
<feature type="domain" description="UspA" evidence="4">
    <location>
        <begin position="158"/>
        <end position="290"/>
    </location>
</feature>
<reference evidence="5 6" key="1">
    <citation type="submission" date="2018-07" db="EMBL/GenBank/DDBJ databases">
        <title>Genomic Encyclopedia of Type Strains, Phase IV (KMG-IV): sequencing the most valuable type-strain genomes for metagenomic binning, comparative biology and taxonomic classification.</title>
        <authorList>
            <person name="Goeker M."/>
        </authorList>
    </citation>
    <scope>NUCLEOTIDE SEQUENCE [LARGE SCALE GENOMIC DNA]</scope>
    <source>
        <strain evidence="5 6">DSM 44290</strain>
    </source>
</reference>
<evidence type="ECO:0000313" key="6">
    <source>
        <dbReference type="Proteomes" id="UP000254869"/>
    </source>
</evidence>
<keyword evidence="3" id="KW-0067">ATP-binding</keyword>
<sequence>MSEVSKPILVAVDGSRIALQAARWAAVEASLQGCALHILTSFGVAPGEGLDAVVAASERQWLRQDGERVLAEAESIARHAAPEVAANITTELTFDLIIPTLIERSRQVRMVVVGNQGRGAISRAVLGSVSTAISRHAHCPVAVVHGDAATGPEWSRLPVLVGVDGTINSAHAVEVAFDEASRRKVGVVALHTWSDTSGYDLPVVGWEGIREGEAALLAESLAGWSERYPEVPVERVVLCDKPVRSLLERSERAQLVVVGSRGRGGFASMVLGSTSTALLHLAECPVIVAR</sequence>
<dbReference type="RefSeq" id="WP_067993079.1">
    <property type="nucleotide sequence ID" value="NZ_QQBC01000002.1"/>
</dbReference>
<gene>
    <name evidence="5" type="ORF">DFR76_102659</name>
</gene>
<evidence type="ECO:0000256" key="2">
    <source>
        <dbReference type="ARBA" id="ARBA00022741"/>
    </source>
</evidence>
<comment type="caution">
    <text evidence="5">The sequence shown here is derived from an EMBL/GenBank/DDBJ whole genome shotgun (WGS) entry which is preliminary data.</text>
</comment>
<keyword evidence="2" id="KW-0547">Nucleotide-binding</keyword>
<dbReference type="STRING" id="1210086.GCA_001613105_01235"/>
<proteinExistence type="inferred from homology"/>